<evidence type="ECO:0008006" key="3">
    <source>
        <dbReference type="Google" id="ProtNLM"/>
    </source>
</evidence>
<keyword evidence="2" id="KW-1185">Reference proteome</keyword>
<dbReference type="AlphaFoldDB" id="A0A327NPD0"/>
<gene>
    <name evidence="1" type="ORF">HMF3257_27720</name>
</gene>
<accession>A0A327NPD0</accession>
<sequence>MKTNHSPEIAVLLMACALELSEARREQLTQFLNQHPLNWSRLYTLAGRHKVLPFLYRTLQGIPNVSESFLATLQNGCRAIATDNLLKLHQYKHLAKRLSDNAIAHIAFKGVYLAANCYPDSSLRSIGDMDVLVAKEDVFKSIRLLESDGYQLDQKSQLYMQYDAPVMLSDVFELSLIKPFFNNSYFDLDLHWEVMCFNRHYKSFTLQELLDKPALFTEVQIILLVTHHGIVNIWQTINYINDLYFLLKGKPINWSWLVEELRQNGLEQVFFVGLYWCQEIWGLALPQFIEEILAAENVKSLAIAYERNWEATESLPESKLTLGQLTFFLKAQTQLSKKLKIVFTFWSSRVFIPSRFRIGKRVLYIPRQLGLITFFIRGIRSLLRFIPALQKPLH</sequence>
<dbReference type="EMBL" id="QLII01000001">
    <property type="protein sequence ID" value="RAI77027.1"/>
    <property type="molecule type" value="Genomic_DNA"/>
</dbReference>
<dbReference type="RefSeq" id="WP_111347117.1">
    <property type="nucleotide sequence ID" value="NZ_QLII01000001.1"/>
</dbReference>
<comment type="caution">
    <text evidence="1">The sequence shown here is derived from an EMBL/GenBank/DDBJ whole genome shotgun (WGS) entry which is preliminary data.</text>
</comment>
<evidence type="ECO:0000313" key="1">
    <source>
        <dbReference type="EMBL" id="RAI77027.1"/>
    </source>
</evidence>
<dbReference type="Pfam" id="PF14907">
    <property type="entry name" value="NTP_transf_5"/>
    <property type="match status" value="1"/>
</dbReference>
<name>A0A327NPD0_9BACT</name>
<dbReference type="Proteomes" id="UP000249016">
    <property type="component" value="Unassembled WGS sequence"/>
</dbReference>
<organism evidence="1 2">
    <name type="scientific">Spirosoma telluris</name>
    <dbReference type="NCBI Taxonomy" id="2183553"/>
    <lineage>
        <taxon>Bacteria</taxon>
        <taxon>Pseudomonadati</taxon>
        <taxon>Bacteroidota</taxon>
        <taxon>Cytophagia</taxon>
        <taxon>Cytophagales</taxon>
        <taxon>Cytophagaceae</taxon>
        <taxon>Spirosoma</taxon>
    </lineage>
</organism>
<evidence type="ECO:0000313" key="2">
    <source>
        <dbReference type="Proteomes" id="UP000249016"/>
    </source>
</evidence>
<protein>
    <recommendedName>
        <fullName evidence="3">Nucleotidyltransferase family protein</fullName>
    </recommendedName>
</protein>
<dbReference type="OrthoDB" id="1117814at2"/>
<dbReference type="InterPro" id="IPR039498">
    <property type="entry name" value="NTP_transf_5"/>
</dbReference>
<proteinExistence type="predicted"/>
<reference evidence="1 2" key="1">
    <citation type="submission" date="2018-06" db="EMBL/GenBank/DDBJ databases">
        <title>Spirosoma sp. HMF3257 Genome sequencing and assembly.</title>
        <authorList>
            <person name="Kang H."/>
            <person name="Cha I."/>
            <person name="Kim H."/>
            <person name="Kang J."/>
            <person name="Joh K."/>
        </authorList>
    </citation>
    <scope>NUCLEOTIDE SEQUENCE [LARGE SCALE GENOMIC DNA]</scope>
    <source>
        <strain evidence="1 2">HMF3257</strain>
    </source>
</reference>